<dbReference type="Proteomes" id="UP000217507">
    <property type="component" value="Chromosome"/>
</dbReference>
<evidence type="ECO:0000259" key="1">
    <source>
        <dbReference type="Pfam" id="PF04230"/>
    </source>
</evidence>
<organism evidence="2 3">
    <name type="scientific">Trichormus variabilis NIES-23</name>
    <dbReference type="NCBI Taxonomy" id="1973479"/>
    <lineage>
        <taxon>Bacteria</taxon>
        <taxon>Bacillati</taxon>
        <taxon>Cyanobacteriota</taxon>
        <taxon>Cyanophyceae</taxon>
        <taxon>Nostocales</taxon>
        <taxon>Nostocaceae</taxon>
        <taxon>Trichormus</taxon>
    </lineage>
</organism>
<evidence type="ECO:0000313" key="3">
    <source>
        <dbReference type="Proteomes" id="UP000217507"/>
    </source>
</evidence>
<protein>
    <submittedName>
        <fullName evidence="2">Putative polysaccharide polymerization protein</fullName>
    </submittedName>
</protein>
<dbReference type="EMBL" id="AP018216">
    <property type="protein sequence ID" value="BAY68900.1"/>
    <property type="molecule type" value="Genomic_DNA"/>
</dbReference>
<proteinExistence type="predicted"/>
<reference evidence="2 3" key="1">
    <citation type="submission" date="2017-06" db="EMBL/GenBank/DDBJ databases">
        <title>Genome sequencing of cyanobaciteial culture collection at National Institute for Environmental Studies (NIES).</title>
        <authorList>
            <person name="Hirose Y."/>
            <person name="Shimura Y."/>
            <person name="Fujisawa T."/>
            <person name="Nakamura Y."/>
            <person name="Kawachi M."/>
        </authorList>
    </citation>
    <scope>NUCLEOTIDE SEQUENCE [LARGE SCALE GENOMIC DNA]</scope>
    <source>
        <strain evidence="2 3">NIES-23</strain>
    </source>
</reference>
<feature type="domain" description="Polysaccharide pyruvyl transferase" evidence="1">
    <location>
        <begin position="36"/>
        <end position="323"/>
    </location>
</feature>
<sequence length="372" mass="43536">MTIYTNHQLKEYLHKSLGQMESFESCAFLDYPAYPNIGDHLIWLGGVFYLTKVKGVKIKYASSVGDFSPTTLKEKAKNSPIVLTGGGNLGDLWPDYQNFREYIISTYRDRPIVILPQSIYFRDSANLKKAADIFNGHPNLTLFTRDERSYKLASEAFDKCHIFKAPDMAFQMTDLPSIHDIVTPKSSILYLCRQDKELNQEFTENMWEIPNLQIDDWASYQWKVGHPNNLLMRYGSALFREGWQKGLANPSDWLSRQKWQYLHPYTNIFQELYNPKMHQYSWSLMHSGIYQLQQHKLVITNRLHGHILSTLLKIPHIFFPNSYYKNESFYQAWTKQIPFCKFVKDTSQIKNSIQQVLESSERGGIQQEKVEI</sequence>
<dbReference type="AlphaFoldDB" id="A0A1Z4KIU6"/>
<accession>A0A1Z4KIU6</accession>
<dbReference type="InterPro" id="IPR007345">
    <property type="entry name" value="Polysacch_pyruvyl_Trfase"/>
</dbReference>
<name>A0A1Z4KIU6_ANAVA</name>
<gene>
    <name evidence="2" type="ORF">NIES23_16900</name>
</gene>
<dbReference type="Pfam" id="PF04230">
    <property type="entry name" value="PS_pyruv_trans"/>
    <property type="match status" value="1"/>
</dbReference>
<evidence type="ECO:0000313" key="2">
    <source>
        <dbReference type="EMBL" id="BAY68900.1"/>
    </source>
</evidence>